<feature type="domain" description="DUF7690" evidence="2">
    <location>
        <begin position="1"/>
        <end position="82"/>
    </location>
</feature>
<accession>D5MKB5</accession>
<dbReference type="Proteomes" id="UP000006898">
    <property type="component" value="Chromosome"/>
</dbReference>
<evidence type="ECO:0000259" key="2">
    <source>
        <dbReference type="Pfam" id="PF24739"/>
    </source>
</evidence>
<organism evidence="3 4">
    <name type="scientific">Methylomirabilis oxygeniifera</name>
    <dbReference type="NCBI Taxonomy" id="671143"/>
    <lineage>
        <taxon>Bacteria</taxon>
        <taxon>Candidatus Methylomirabilota</taxon>
        <taxon>Candidatus Methylomirabilia</taxon>
        <taxon>Candidatus Methylomirabilales</taxon>
        <taxon>Candidatus Methylomirabilaceae</taxon>
        <taxon>Candidatus Methylomirabilis</taxon>
    </lineage>
</organism>
<evidence type="ECO:0000259" key="1">
    <source>
        <dbReference type="Pfam" id="PF24736"/>
    </source>
</evidence>
<dbReference type="KEGG" id="mox:DAMO_2664"/>
<protein>
    <submittedName>
        <fullName evidence="3">Putative Yga2E</fullName>
    </submittedName>
</protein>
<dbReference type="REBASE" id="22907">
    <property type="entry name" value="MoxORF2668P"/>
</dbReference>
<gene>
    <name evidence="3" type="ORF">DAMO_2664</name>
</gene>
<dbReference type="InterPro" id="IPR056104">
    <property type="entry name" value="DUF7687"/>
</dbReference>
<proteinExistence type="predicted"/>
<evidence type="ECO:0000313" key="3">
    <source>
        <dbReference type="EMBL" id="CBE69737.1"/>
    </source>
</evidence>
<dbReference type="STRING" id="671143.DAMO_2664"/>
<name>D5MKB5_METO1</name>
<feature type="domain" description="DUF7687" evidence="1">
    <location>
        <begin position="89"/>
        <end position="273"/>
    </location>
</feature>
<dbReference type="eggNOG" id="ENOG5030AGG">
    <property type="taxonomic scope" value="Bacteria"/>
</dbReference>
<dbReference type="EMBL" id="FP565575">
    <property type="protein sequence ID" value="CBE69737.1"/>
    <property type="molecule type" value="Genomic_DNA"/>
</dbReference>
<dbReference type="InterPro" id="IPR056107">
    <property type="entry name" value="DUF7690"/>
</dbReference>
<dbReference type="Pfam" id="PF24736">
    <property type="entry name" value="DUF7687"/>
    <property type="match status" value="1"/>
</dbReference>
<dbReference type="Pfam" id="PF24739">
    <property type="entry name" value="DUF7690"/>
    <property type="match status" value="1"/>
</dbReference>
<dbReference type="PATRIC" id="fig|671143.5.peg.2345"/>
<sequence length="278" mass="31439">MTPDKRFIQLPKHFWALVRLIGQECGYASRGQITVPTEEAVVAALQALGLKTEALARALPDGNITWDVLLEYFTYRRDLLHQHVEPNLMDAAQAKQEFTRLKRRFKPTCPLPMNKQKGAMKAPAFLTGMVNMLIEANADGKACDHDPRALTTVAAGGFPLRTFARRMDGAFPSVINPVAVWEVKEYYYTTTFGSRVADGVYETLLDGMEIEELAAAENINVLHYLMIDARFTWWDCGKSYLCRIVDMLHMGYVDEVLVGREVITRIPVLVKNWIKQLA</sequence>
<reference evidence="3 4" key="1">
    <citation type="journal article" date="2010" name="Nature">
        <title>Nitrite-driven anaerobic methane oxidation by oxygenic bacteria.</title>
        <authorList>
            <person name="Ettwig K.F."/>
            <person name="Butler M.K."/>
            <person name="Le Paslier D."/>
            <person name="Pelletier E."/>
            <person name="Mangenot S."/>
            <person name="Kuypers M.M.M."/>
            <person name="Schreiber F."/>
            <person name="Dutilh B.E."/>
            <person name="Zedelius J."/>
            <person name="de Beer D."/>
            <person name="Gloerich J."/>
            <person name="Wessels H.J.C.T."/>
            <person name="van Allen T."/>
            <person name="Luesken F."/>
            <person name="Wu M."/>
            <person name="van de Pas-Schoonen K.T."/>
            <person name="Op den Camp H.J.M."/>
            <person name="Janssen-Megens E.M."/>
            <person name="Francoijs K-J."/>
            <person name="Stunnenberg H."/>
            <person name="Weissenbach J."/>
            <person name="Jetten M.S.M."/>
            <person name="Strous M."/>
        </authorList>
    </citation>
    <scope>NUCLEOTIDE SEQUENCE [LARGE SCALE GENOMIC DNA]</scope>
</reference>
<dbReference type="AlphaFoldDB" id="D5MKB5"/>
<dbReference type="HOGENOM" id="CLU_081293_0_0_0"/>
<evidence type="ECO:0000313" key="4">
    <source>
        <dbReference type="Proteomes" id="UP000006898"/>
    </source>
</evidence>